<dbReference type="AlphaFoldDB" id="A0A8J6Y0G8"/>
<comment type="caution">
    <text evidence="1">The sequence shown here is derived from an EMBL/GenBank/DDBJ whole genome shotgun (WGS) entry which is preliminary data.</text>
</comment>
<name>A0A8J6Y0G8_9BACT</name>
<dbReference type="Gene3D" id="3.40.630.30">
    <property type="match status" value="1"/>
</dbReference>
<evidence type="ECO:0000313" key="1">
    <source>
        <dbReference type="EMBL" id="MBD3868042.1"/>
    </source>
</evidence>
<dbReference type="Pfam" id="PF13527">
    <property type="entry name" value="Acetyltransf_9"/>
    <property type="match status" value="1"/>
</dbReference>
<dbReference type="Proteomes" id="UP000648239">
    <property type="component" value="Unassembled WGS sequence"/>
</dbReference>
<organism evidence="1 2">
    <name type="scientific">Candidatus Polarisedimenticola svalbardensis</name>
    <dbReference type="NCBI Taxonomy" id="2886004"/>
    <lineage>
        <taxon>Bacteria</taxon>
        <taxon>Pseudomonadati</taxon>
        <taxon>Acidobacteriota</taxon>
        <taxon>Candidatus Polarisedimenticolia</taxon>
        <taxon>Candidatus Polarisedimenticolales</taxon>
        <taxon>Candidatus Polarisedimenticolaceae</taxon>
        <taxon>Candidatus Polarisedimenticola</taxon>
    </lineage>
</organism>
<dbReference type="SUPFAM" id="SSF55729">
    <property type="entry name" value="Acyl-CoA N-acyltransferases (Nat)"/>
    <property type="match status" value="1"/>
</dbReference>
<dbReference type="InterPro" id="IPR016181">
    <property type="entry name" value="Acyl_CoA_acyltransferase"/>
</dbReference>
<evidence type="ECO:0000313" key="2">
    <source>
        <dbReference type="Proteomes" id="UP000648239"/>
    </source>
</evidence>
<sequence>MAGLFVRGDREIRRIYRESYSLWGIGLTPEGYFGFWQDIRATAWGSRYLDFLTWEEGGAILSSMKRYRPLVRSDGSTGRATVIGAVYTPARYRREGHAAAMIRAVLDEARGAGDRLALLFTDIGTAYYRGLGFQTLPATSAMAGLIPARQPIHGPIELSPVGPACLPQVREAHEAGMSGLGLHIVRDREHWDFILTRADRYFSRAAGSGQRFLAAHRAGSFIGYLVDMEADGEWEIREVGSTDGSPETMADILRAAACEKPRRTVRAAYGWLPPALIECLPDWDWTVLPRDRAIPMIATIGATDISDPPAGRLNSFFPYMDQF</sequence>
<gene>
    <name evidence="1" type="ORF">IFK94_07950</name>
</gene>
<reference evidence="1 2" key="1">
    <citation type="submission" date="2020-08" db="EMBL/GenBank/DDBJ databases">
        <title>Acidobacteriota in marine sediments use diverse sulfur dissimilation pathways.</title>
        <authorList>
            <person name="Wasmund K."/>
        </authorList>
    </citation>
    <scope>NUCLEOTIDE SEQUENCE [LARGE SCALE GENOMIC DNA]</scope>
    <source>
        <strain evidence="1">MAG AM4</strain>
    </source>
</reference>
<proteinExistence type="predicted"/>
<dbReference type="EMBL" id="JACXWD010000021">
    <property type="protein sequence ID" value="MBD3868042.1"/>
    <property type="molecule type" value="Genomic_DNA"/>
</dbReference>
<protein>
    <submittedName>
        <fullName evidence="1">GNAT family N-acetyltransferase</fullName>
    </submittedName>
</protein>
<accession>A0A8J6Y0G8</accession>